<dbReference type="AlphaFoldDB" id="A0A075FMM2"/>
<evidence type="ECO:0000256" key="3">
    <source>
        <dbReference type="ARBA" id="ARBA00022729"/>
    </source>
</evidence>
<evidence type="ECO:0000256" key="1">
    <source>
        <dbReference type="ARBA" id="ARBA00010333"/>
    </source>
</evidence>
<keyword evidence="4" id="KW-0175">Coiled coil</keyword>
<dbReference type="SUPFAM" id="SSF90257">
    <property type="entry name" value="Myosin rod fragments"/>
    <property type="match status" value="2"/>
</dbReference>
<dbReference type="Gene3D" id="1.10.287.1490">
    <property type="match status" value="1"/>
</dbReference>
<gene>
    <name evidence="6" type="primary">aapJ</name>
    <name evidence="6" type="synonym">bztA</name>
</gene>
<organism evidence="6">
    <name type="scientific">uncultured marine group II/III euryarchaeote AD1000_09_E08</name>
    <dbReference type="NCBI Taxonomy" id="1457711"/>
    <lineage>
        <taxon>Archaea</taxon>
        <taxon>Methanobacteriati</taxon>
        <taxon>Methanobacteriota</taxon>
        <taxon>environmental samples</taxon>
    </lineage>
</organism>
<dbReference type="InterPro" id="IPR001638">
    <property type="entry name" value="Solute-binding_3/MltF_N"/>
</dbReference>
<name>A0A075FMM2_9EURY</name>
<proteinExistence type="inferred from homology"/>
<evidence type="ECO:0000313" key="6">
    <source>
        <dbReference type="EMBL" id="AIE90957.1"/>
    </source>
</evidence>
<accession>A0A075FMM2</accession>
<dbReference type="PROSITE" id="PS51257">
    <property type="entry name" value="PROKAR_LIPOPROTEIN"/>
    <property type="match status" value="1"/>
</dbReference>
<comment type="similarity">
    <text evidence="1">Belongs to the bacterial solute-binding protein 3 family.</text>
</comment>
<dbReference type="PANTHER" id="PTHR30085:SF6">
    <property type="entry name" value="ABC TRANSPORTER GLUTAMINE-BINDING PROTEIN GLNH"/>
    <property type="match status" value="1"/>
</dbReference>
<dbReference type="InterPro" id="IPR051455">
    <property type="entry name" value="Bact_solute-bind_prot3"/>
</dbReference>
<feature type="coiled-coil region" evidence="4">
    <location>
        <begin position="30"/>
        <end position="197"/>
    </location>
</feature>
<dbReference type="PANTHER" id="PTHR30085">
    <property type="entry name" value="AMINO ACID ABC TRANSPORTER PERMEASE"/>
    <property type="match status" value="1"/>
</dbReference>
<keyword evidence="2" id="KW-0813">Transport</keyword>
<dbReference type="SMART" id="SM00062">
    <property type="entry name" value="PBPb"/>
    <property type="match status" value="1"/>
</dbReference>
<evidence type="ECO:0000256" key="2">
    <source>
        <dbReference type="ARBA" id="ARBA00022448"/>
    </source>
</evidence>
<dbReference type="GO" id="GO:0006865">
    <property type="term" value="P:amino acid transport"/>
    <property type="evidence" value="ECO:0007669"/>
    <property type="project" value="TreeGrafter"/>
</dbReference>
<dbReference type="SUPFAM" id="SSF53850">
    <property type="entry name" value="Periplasmic binding protein-like II"/>
    <property type="match status" value="1"/>
</dbReference>
<sequence length="538" mass="58002">MNEKHAILIALLLVSVSISGCLGDDNEERIDQLEVEALSYRDTIDSINQTVDGLEVNIAQLNATIDSLNGQISDLEGQILQHISEIASLNEQNASMGSEIEQMSLAIIALNASKSKLEAEVVELETARSSLAAQVSSLESAKAALEAEVASLTATNQELTATNENAADEISDLQALATSLNSTISGLLETIEELEENPPPSVNWSSTLDVILDRGVLKCGVKDNQYGMGYLDDATGERSGLDISYCRAIAAAIGLDPDFDIDYILAGGANRFDLLSDGSIDVLIRTTTWTTSRDADLNSDFGAINFYDGQGIMVNRDEFPNADSALDLDGASICVAIGSTSAGNIEDYFVENDMEYQAVNSWNDGPDFANELCDAVTGDMSSLVSMKWQFEQDGSVDFEMAIMPEVISKEPLASVTRDYDSEWNEVVSWVWYGMVTAEEFGITSQNYQSADTSNPSIDRLLNDNLGLGTELNPLDNTWMQSVLSSVGNYGEAYDDAFCDGNYDGYSGSASMSDCLMPRSGTLNALESEGGLQYAPPMR</sequence>
<protein>
    <submittedName>
        <fullName evidence="6">Cationic amino acid ABC transporter, periplasmic binding protein (AapJ, bztA)</fullName>
    </submittedName>
</protein>
<dbReference type="Pfam" id="PF00497">
    <property type="entry name" value="SBP_bac_3"/>
    <property type="match status" value="1"/>
</dbReference>
<dbReference type="EMBL" id="KF900323">
    <property type="protein sequence ID" value="AIE90957.1"/>
    <property type="molecule type" value="Genomic_DNA"/>
</dbReference>
<evidence type="ECO:0000259" key="5">
    <source>
        <dbReference type="SMART" id="SM00062"/>
    </source>
</evidence>
<feature type="domain" description="Solute-binding protein family 3/N-terminal" evidence="5">
    <location>
        <begin position="216"/>
        <end position="450"/>
    </location>
</feature>
<reference evidence="6" key="1">
    <citation type="journal article" date="2014" name="Genome Biol. Evol.">
        <title>Pangenome evidence for extensive interdomain horizontal transfer affecting lineage core and shell genes in uncultured planktonic thaumarchaeota and euryarchaeota.</title>
        <authorList>
            <person name="Deschamps P."/>
            <person name="Zivanovic Y."/>
            <person name="Moreira D."/>
            <person name="Rodriguez-Valera F."/>
            <person name="Lopez-Garcia P."/>
        </authorList>
    </citation>
    <scope>NUCLEOTIDE SEQUENCE</scope>
</reference>
<evidence type="ECO:0000256" key="4">
    <source>
        <dbReference type="SAM" id="Coils"/>
    </source>
</evidence>
<keyword evidence="3" id="KW-0732">Signal</keyword>
<dbReference type="Gene3D" id="3.40.190.10">
    <property type="entry name" value="Periplasmic binding protein-like II"/>
    <property type="match status" value="2"/>
</dbReference>